<organism evidence="1 2">
    <name type="scientific">Rubellimicrobium mesophilum DSM 19309</name>
    <dbReference type="NCBI Taxonomy" id="442562"/>
    <lineage>
        <taxon>Bacteria</taxon>
        <taxon>Pseudomonadati</taxon>
        <taxon>Pseudomonadota</taxon>
        <taxon>Alphaproteobacteria</taxon>
        <taxon>Rhodobacterales</taxon>
        <taxon>Roseobacteraceae</taxon>
        <taxon>Rubellimicrobium</taxon>
    </lineage>
</organism>
<dbReference type="Proteomes" id="UP000019666">
    <property type="component" value="Unassembled WGS sequence"/>
</dbReference>
<proteinExistence type="predicted"/>
<keyword evidence="2" id="KW-1185">Reference proteome</keyword>
<dbReference type="AlphaFoldDB" id="A0A017HMI4"/>
<dbReference type="STRING" id="442562.Rumeso_02809"/>
<name>A0A017HMI4_9RHOB</name>
<dbReference type="HOGENOM" id="CLU_902059_0_0_5"/>
<gene>
    <name evidence="1" type="ORF">Rumeso_02809</name>
</gene>
<protein>
    <submittedName>
        <fullName evidence="1">Uncharacterized protein</fullName>
    </submittedName>
</protein>
<dbReference type="EMBL" id="AOSK01000068">
    <property type="protein sequence ID" value="EYD75722.1"/>
    <property type="molecule type" value="Genomic_DNA"/>
</dbReference>
<sequence length="259" mass="28708">MIPPRLHVLTALASPMALVLRRGPAGVVASLGWDRASGEVMRGQWLRGRIYEYRADISPDGTHWVYFAARGGYGWTAVARVPWLRAVVYLPQNSTWCGGGAFTPEGKLWLNGASPLTVEQAKEVRPAPTDAYPHSTDGLHGGNLHAAMLERRGWRREGQAYDAVLRRDLPGGGRIELSFAIHARNRAIVSSRYATVDATGARTAQSEWEWADLWRDRLQFAARGALWERPLAGGEARRLHDLSGLAYEEVRAPYEGVWA</sequence>
<comment type="caution">
    <text evidence="1">The sequence shown here is derived from an EMBL/GenBank/DDBJ whole genome shotgun (WGS) entry which is preliminary data.</text>
</comment>
<reference evidence="1 2" key="1">
    <citation type="submission" date="2013-02" db="EMBL/GenBank/DDBJ databases">
        <authorList>
            <person name="Fiebig A."/>
            <person name="Goeker M."/>
            <person name="Klenk H.-P.P."/>
        </authorList>
    </citation>
    <scope>NUCLEOTIDE SEQUENCE [LARGE SCALE GENOMIC DNA]</scope>
    <source>
        <strain evidence="1 2">DSM 19309</strain>
    </source>
</reference>
<dbReference type="OrthoDB" id="1434485at2"/>
<evidence type="ECO:0000313" key="2">
    <source>
        <dbReference type="Proteomes" id="UP000019666"/>
    </source>
</evidence>
<dbReference type="RefSeq" id="WP_051521110.1">
    <property type="nucleotide sequence ID" value="NZ_KK088560.1"/>
</dbReference>
<accession>A0A017HMI4</accession>
<evidence type="ECO:0000313" key="1">
    <source>
        <dbReference type="EMBL" id="EYD75722.1"/>
    </source>
</evidence>